<keyword evidence="2" id="KW-1185">Reference proteome</keyword>
<sequence>MSSVVTVSEKPLSCSIKPPQFLGIGDTQFHSGCAVIELSLPNMGSVDIGKITFVNNYTAHLSIKMKVHETTKVGKSHLSWKTGIHKLVLMPNAHCEEGSQGYFTLYPKDFFRPPLVVSSLRFVLYQPSPSWKTFSLEEIYVYPAVAKDSQTPSIPRWLLRDFEEMATTNDTKPRDQVQSEGLPDLDDLSVKMQQLWMITQNTNESVPNVDLGRFDVDGCYEINLLSYT</sequence>
<dbReference type="PANTHER" id="PTHR31239:SF2">
    <property type="entry name" value="NICOLIN-1"/>
    <property type="match status" value="1"/>
</dbReference>
<dbReference type="InterPro" id="IPR040235">
    <property type="entry name" value="Nicolin-1"/>
</dbReference>
<dbReference type="EMBL" id="CAWYQH010000035">
    <property type="protein sequence ID" value="CAK8676833.1"/>
    <property type="molecule type" value="Genomic_DNA"/>
</dbReference>
<protein>
    <submittedName>
        <fullName evidence="1">Uncharacterized protein</fullName>
    </submittedName>
</protein>
<reference evidence="1 2" key="1">
    <citation type="submission" date="2024-02" db="EMBL/GenBank/DDBJ databases">
        <authorList>
            <person name="Daric V."/>
            <person name="Darras S."/>
        </authorList>
    </citation>
    <scope>NUCLEOTIDE SEQUENCE [LARGE SCALE GENOMIC DNA]</scope>
</reference>
<comment type="caution">
    <text evidence="1">The sequence shown here is derived from an EMBL/GenBank/DDBJ whole genome shotgun (WGS) entry which is preliminary data.</text>
</comment>
<name>A0ABP0FFI4_CLALP</name>
<gene>
    <name evidence="1" type="ORF">CVLEPA_LOCUS6265</name>
</gene>
<organism evidence="1 2">
    <name type="scientific">Clavelina lepadiformis</name>
    <name type="common">Light-bulb sea squirt</name>
    <name type="synonym">Ascidia lepadiformis</name>
    <dbReference type="NCBI Taxonomy" id="159417"/>
    <lineage>
        <taxon>Eukaryota</taxon>
        <taxon>Metazoa</taxon>
        <taxon>Chordata</taxon>
        <taxon>Tunicata</taxon>
        <taxon>Ascidiacea</taxon>
        <taxon>Aplousobranchia</taxon>
        <taxon>Clavelinidae</taxon>
        <taxon>Clavelina</taxon>
    </lineage>
</organism>
<dbReference type="PANTHER" id="PTHR31239">
    <property type="entry name" value="NICOLIN 1"/>
    <property type="match status" value="1"/>
</dbReference>
<accession>A0ABP0FFI4</accession>
<evidence type="ECO:0000313" key="2">
    <source>
        <dbReference type="Proteomes" id="UP001642483"/>
    </source>
</evidence>
<dbReference type="Proteomes" id="UP001642483">
    <property type="component" value="Unassembled WGS sequence"/>
</dbReference>
<proteinExistence type="predicted"/>
<evidence type="ECO:0000313" key="1">
    <source>
        <dbReference type="EMBL" id="CAK8676833.1"/>
    </source>
</evidence>